<keyword evidence="1" id="KW-0031">Aminopeptidase</keyword>
<organism evidence="1 2">
    <name type="scientific">Bdellovibrio bacteriovorus</name>
    <dbReference type="NCBI Taxonomy" id="959"/>
    <lineage>
        <taxon>Bacteria</taxon>
        <taxon>Pseudomonadati</taxon>
        <taxon>Bdellovibrionota</taxon>
        <taxon>Bdellovibrionia</taxon>
        <taxon>Bdellovibrionales</taxon>
        <taxon>Pseudobdellovibrionaceae</taxon>
        <taxon>Bdellovibrio</taxon>
    </lineage>
</organism>
<dbReference type="InterPro" id="IPR014553">
    <property type="entry name" value="Aminopept"/>
</dbReference>
<dbReference type="OrthoDB" id="9777175at2"/>
<evidence type="ECO:0000313" key="2">
    <source>
        <dbReference type="Proteomes" id="UP000075799"/>
    </source>
</evidence>
<keyword evidence="1" id="KW-0378">Hydrolase</keyword>
<dbReference type="AlphaFoldDB" id="A0A161PRS7"/>
<dbReference type="EMBL" id="LUKD01000001">
    <property type="protein sequence ID" value="KYG69553.1"/>
    <property type="molecule type" value="Genomic_DNA"/>
</dbReference>
<protein>
    <submittedName>
        <fullName evidence="1">Aminopeptidase</fullName>
    </submittedName>
</protein>
<reference evidence="1 2" key="1">
    <citation type="submission" date="2016-03" db="EMBL/GenBank/DDBJ databases">
        <authorList>
            <person name="Ploux O."/>
        </authorList>
    </citation>
    <scope>NUCLEOTIDE SEQUENCE [LARGE SCALE GENOMIC DNA]</scope>
    <source>
        <strain evidence="1 2">EC13</strain>
    </source>
</reference>
<dbReference type="PIRSF" id="PIRSF029285">
    <property type="entry name" value="Aminopept"/>
    <property type="match status" value="1"/>
</dbReference>
<gene>
    <name evidence="1" type="ORF">AZI87_10280</name>
</gene>
<dbReference type="GO" id="GO:0004177">
    <property type="term" value="F:aminopeptidase activity"/>
    <property type="evidence" value="ECO:0007669"/>
    <property type="project" value="UniProtKB-KW"/>
</dbReference>
<dbReference type="Pfam" id="PF10023">
    <property type="entry name" value="Aminopep"/>
    <property type="match status" value="1"/>
</dbReference>
<sequence>MGYLMKSGMGQMQLLSSRVPLDEALKDPQLEENKKQKLRLAQEARLFAEQELHLTATKNYTSYVELGRPYVTYVVSAAPRWELKHYQWSYPFMGKMPYKGFFNEADAQDLEKEMQKEDLDTYMRGVSAYSTLGWFNDPILSSMLRYDDYTLVNTIIHETVHATLYIKNSADFNERLATFLGNKGAEQFYLKREGSDSPTLKEIQNENSDSKTFSKFISAELKNLETWYKNLPSSERNETLRLKRIHEIQEKFVKEVQPQLLTDNYAKFPELKLNNARLLVYKTYMQDLSEFEKLYELVGSNYSRFIETCKSLEKSKDPNQGLKDLIHNLSGAK</sequence>
<dbReference type="RefSeq" id="WP_063206443.1">
    <property type="nucleotide sequence ID" value="NZ_LUKD01000001.1"/>
</dbReference>
<dbReference type="Proteomes" id="UP000075799">
    <property type="component" value="Unassembled WGS sequence"/>
</dbReference>
<name>A0A161PRS7_BDEBC</name>
<accession>A0A161PRS7</accession>
<proteinExistence type="predicted"/>
<evidence type="ECO:0000313" key="1">
    <source>
        <dbReference type="EMBL" id="KYG69553.1"/>
    </source>
</evidence>
<comment type="caution">
    <text evidence="1">The sequence shown here is derived from an EMBL/GenBank/DDBJ whole genome shotgun (WGS) entry which is preliminary data.</text>
</comment>
<keyword evidence="1" id="KW-0645">Protease</keyword>